<accession>A0AAD7U0S7</accession>
<reference evidence="2" key="1">
    <citation type="submission" date="2022-11" db="EMBL/GenBank/DDBJ databases">
        <title>Genome Sequence of Cubamyces cubensis.</title>
        <authorList>
            <person name="Buettner E."/>
        </authorList>
    </citation>
    <scope>NUCLEOTIDE SEQUENCE</scope>
    <source>
        <strain evidence="2">MPL-01</strain>
    </source>
</reference>
<dbReference type="Proteomes" id="UP001215151">
    <property type="component" value="Unassembled WGS sequence"/>
</dbReference>
<proteinExistence type="predicted"/>
<dbReference type="EMBL" id="JAPEVG010000054">
    <property type="protein sequence ID" value="KAJ8489064.1"/>
    <property type="molecule type" value="Genomic_DNA"/>
</dbReference>
<keyword evidence="3" id="KW-1185">Reference proteome</keyword>
<name>A0AAD7U0S7_9APHY</name>
<protein>
    <submittedName>
        <fullName evidence="2">Uncharacterized protein</fullName>
    </submittedName>
</protein>
<comment type="caution">
    <text evidence="2">The sequence shown here is derived from an EMBL/GenBank/DDBJ whole genome shotgun (WGS) entry which is preliminary data.</text>
</comment>
<dbReference type="AlphaFoldDB" id="A0AAD7U0S7"/>
<evidence type="ECO:0000313" key="2">
    <source>
        <dbReference type="EMBL" id="KAJ8489064.1"/>
    </source>
</evidence>
<evidence type="ECO:0000256" key="1">
    <source>
        <dbReference type="SAM" id="MobiDB-lite"/>
    </source>
</evidence>
<organism evidence="2 3">
    <name type="scientific">Trametes cubensis</name>
    <dbReference type="NCBI Taxonomy" id="1111947"/>
    <lineage>
        <taxon>Eukaryota</taxon>
        <taxon>Fungi</taxon>
        <taxon>Dikarya</taxon>
        <taxon>Basidiomycota</taxon>
        <taxon>Agaricomycotina</taxon>
        <taxon>Agaricomycetes</taxon>
        <taxon>Polyporales</taxon>
        <taxon>Polyporaceae</taxon>
        <taxon>Trametes</taxon>
    </lineage>
</organism>
<feature type="region of interest" description="Disordered" evidence="1">
    <location>
        <begin position="196"/>
        <end position="239"/>
    </location>
</feature>
<evidence type="ECO:0000313" key="3">
    <source>
        <dbReference type="Proteomes" id="UP001215151"/>
    </source>
</evidence>
<sequence length="239" mass="27442">MQRTLKTAPDGVSICLMATFHGSGRLEALPEILQRYCVPVSLHDLIRPGSTHIHTTPEWYPRNTWVIAYKYKTFGRILGRWQNRKSHRPRESSYMLDFRTHRQLEVICEQRIIQWEAICAQDPNVKQRCYDQYKAIRRQLYDKRKASQQLVKKPNSMVTVVGVPPPDRLPGGWGPNAVTPKVQPICLEDSGEQSYVANVKSSEDASDTQPKETHNPLNVVRRIRSKLRSPSKGPAEKSE</sequence>
<gene>
    <name evidence="2" type="ORF">ONZ51_g3185</name>
</gene>